<keyword evidence="5 7" id="KW-0378">Hydrolase</keyword>
<gene>
    <name evidence="10" type="ORF">LshimejAT787_0109280</name>
</gene>
<dbReference type="PANTHER" id="PTHR24006">
    <property type="entry name" value="UBIQUITIN CARBOXYL-TERMINAL HYDROLASE"/>
    <property type="match status" value="1"/>
</dbReference>
<name>A0A9P3UHI5_LYOSH</name>
<keyword evidence="6 7" id="KW-0788">Thiol protease</keyword>
<dbReference type="PROSITE" id="PS00973">
    <property type="entry name" value="USP_2"/>
    <property type="match status" value="1"/>
</dbReference>
<dbReference type="InterPro" id="IPR028889">
    <property type="entry name" value="USP"/>
</dbReference>
<dbReference type="GO" id="GO:0005634">
    <property type="term" value="C:nucleus"/>
    <property type="evidence" value="ECO:0007669"/>
    <property type="project" value="TreeGrafter"/>
</dbReference>
<dbReference type="GO" id="GO:0005829">
    <property type="term" value="C:cytosol"/>
    <property type="evidence" value="ECO:0007669"/>
    <property type="project" value="TreeGrafter"/>
</dbReference>
<dbReference type="InterPro" id="IPR050164">
    <property type="entry name" value="Peptidase_C19"/>
</dbReference>
<dbReference type="GO" id="GO:0006508">
    <property type="term" value="P:proteolysis"/>
    <property type="evidence" value="ECO:0007669"/>
    <property type="project" value="UniProtKB-KW"/>
</dbReference>
<comment type="similarity">
    <text evidence="2 7">Belongs to the peptidase C19 family.</text>
</comment>
<feature type="compositionally biased region" description="Polar residues" evidence="8">
    <location>
        <begin position="604"/>
        <end position="616"/>
    </location>
</feature>
<proteinExistence type="inferred from homology"/>
<dbReference type="InterPro" id="IPR018200">
    <property type="entry name" value="USP_CS"/>
</dbReference>
<evidence type="ECO:0000256" key="6">
    <source>
        <dbReference type="ARBA" id="ARBA00022807"/>
    </source>
</evidence>
<dbReference type="EMBL" id="BRPK01000001">
    <property type="protein sequence ID" value="GLB34044.1"/>
    <property type="molecule type" value="Genomic_DNA"/>
</dbReference>
<dbReference type="SUPFAM" id="SSF54001">
    <property type="entry name" value="Cysteine proteinases"/>
    <property type="match status" value="1"/>
</dbReference>
<evidence type="ECO:0000256" key="1">
    <source>
        <dbReference type="ARBA" id="ARBA00000707"/>
    </source>
</evidence>
<dbReference type="InterPro" id="IPR001394">
    <property type="entry name" value="Peptidase_C19_UCH"/>
</dbReference>
<evidence type="ECO:0000256" key="5">
    <source>
        <dbReference type="ARBA" id="ARBA00022801"/>
    </source>
</evidence>
<protein>
    <recommendedName>
        <fullName evidence="7">Ubiquitin carboxyl-terminal hydrolase</fullName>
        <ecNumber evidence="7">3.4.19.12</ecNumber>
    </recommendedName>
</protein>
<keyword evidence="11" id="KW-1185">Reference proteome</keyword>
<feature type="domain" description="USP" evidence="9">
    <location>
        <begin position="122"/>
        <end position="420"/>
    </location>
</feature>
<dbReference type="OrthoDB" id="420187at2759"/>
<evidence type="ECO:0000313" key="10">
    <source>
        <dbReference type="EMBL" id="GLB34044.1"/>
    </source>
</evidence>
<feature type="region of interest" description="Disordered" evidence="8">
    <location>
        <begin position="1"/>
        <end position="99"/>
    </location>
</feature>
<dbReference type="EC" id="3.4.19.12" evidence="7"/>
<dbReference type="GO" id="GO:0016579">
    <property type="term" value="P:protein deubiquitination"/>
    <property type="evidence" value="ECO:0007669"/>
    <property type="project" value="InterPro"/>
</dbReference>
<dbReference type="Pfam" id="PF00443">
    <property type="entry name" value="UCH"/>
    <property type="match status" value="1"/>
</dbReference>
<dbReference type="AlphaFoldDB" id="A0A9P3UHI5"/>
<evidence type="ECO:0000259" key="9">
    <source>
        <dbReference type="PROSITE" id="PS50235"/>
    </source>
</evidence>
<dbReference type="PANTHER" id="PTHR24006:SF758">
    <property type="entry name" value="UBIQUITIN CARBOXYL-TERMINAL HYDROLASE 36"/>
    <property type="match status" value="1"/>
</dbReference>
<dbReference type="FunFam" id="3.90.70.10:FF:000119">
    <property type="entry name" value="Ubiquitin specific peptidase 36"/>
    <property type="match status" value="1"/>
</dbReference>
<organism evidence="10 11">
    <name type="scientific">Lyophyllum shimeji</name>
    <name type="common">Hon-shimeji</name>
    <name type="synonym">Tricholoma shimeji</name>
    <dbReference type="NCBI Taxonomy" id="47721"/>
    <lineage>
        <taxon>Eukaryota</taxon>
        <taxon>Fungi</taxon>
        <taxon>Dikarya</taxon>
        <taxon>Basidiomycota</taxon>
        <taxon>Agaricomycotina</taxon>
        <taxon>Agaricomycetes</taxon>
        <taxon>Agaricomycetidae</taxon>
        <taxon>Agaricales</taxon>
        <taxon>Tricholomatineae</taxon>
        <taxon>Lyophyllaceae</taxon>
        <taxon>Lyophyllum</taxon>
    </lineage>
</organism>
<evidence type="ECO:0000256" key="4">
    <source>
        <dbReference type="ARBA" id="ARBA00022786"/>
    </source>
</evidence>
<evidence type="ECO:0000313" key="11">
    <source>
        <dbReference type="Proteomes" id="UP001063166"/>
    </source>
</evidence>
<keyword evidence="3 7" id="KW-0645">Protease</keyword>
<feature type="region of interest" description="Disordered" evidence="8">
    <location>
        <begin position="427"/>
        <end position="497"/>
    </location>
</feature>
<dbReference type="PROSITE" id="PS00972">
    <property type="entry name" value="USP_1"/>
    <property type="match status" value="1"/>
</dbReference>
<evidence type="ECO:0000256" key="8">
    <source>
        <dbReference type="SAM" id="MobiDB-lite"/>
    </source>
</evidence>
<dbReference type="Gene3D" id="3.90.70.10">
    <property type="entry name" value="Cysteine proteinases"/>
    <property type="match status" value="1"/>
</dbReference>
<dbReference type="Proteomes" id="UP001063166">
    <property type="component" value="Unassembled WGS sequence"/>
</dbReference>
<feature type="compositionally biased region" description="Basic and acidic residues" evidence="8">
    <location>
        <begin position="588"/>
        <end position="598"/>
    </location>
</feature>
<evidence type="ECO:0000256" key="3">
    <source>
        <dbReference type="ARBA" id="ARBA00022670"/>
    </source>
</evidence>
<comment type="caution">
    <text evidence="10">The sequence shown here is derived from an EMBL/GenBank/DDBJ whole genome shotgun (WGS) entry which is preliminary data.</text>
</comment>
<feature type="compositionally biased region" description="Acidic residues" evidence="8">
    <location>
        <begin position="524"/>
        <end position="533"/>
    </location>
</feature>
<dbReference type="InterPro" id="IPR038765">
    <property type="entry name" value="Papain-like_cys_pep_sf"/>
</dbReference>
<evidence type="ECO:0000256" key="7">
    <source>
        <dbReference type="RuleBase" id="RU366025"/>
    </source>
</evidence>
<accession>A0A9P3UHI5</accession>
<comment type="catalytic activity">
    <reaction evidence="1 7">
        <text>Thiol-dependent hydrolysis of ester, thioester, amide, peptide and isopeptide bonds formed by the C-terminal Gly of ubiquitin (a 76-residue protein attached to proteins as an intracellular targeting signal).</text>
        <dbReference type="EC" id="3.4.19.12"/>
    </reaction>
</comment>
<feature type="compositionally biased region" description="Low complexity" evidence="8">
    <location>
        <begin position="553"/>
        <end position="573"/>
    </location>
</feature>
<dbReference type="GO" id="GO:0004843">
    <property type="term" value="F:cysteine-type deubiquitinase activity"/>
    <property type="evidence" value="ECO:0007669"/>
    <property type="project" value="UniProtKB-UniRule"/>
</dbReference>
<feature type="region of interest" description="Disordered" evidence="8">
    <location>
        <begin position="520"/>
        <end position="631"/>
    </location>
</feature>
<sequence length="631" mass="69251">MMLASPLLPTPPIFSTSHVSDDSALQYRPAPDKEAFNSLLPPPIEFVEGSSSGALAVPPGKYEPINASPRASKADRPETPKPPPTATPVKQATGASPANHKIASLHPGGIDATWPETCNRGTGLFNSGNTCFLNSALQCLLHTPPLLRMLIIHRREACRVQSGFCMSCSLRLVMVQAHTQKQAFSPSPITNKLQVIAKHLRRGRQEDSHEFLRYAIDALQKSCLAGHPPKIDPKVAETTWVHKIFGGRLRSRVTCQDCAHNSDTFDRVLDLSVDIHRAETLKEALKKFVAVDYLKGADKYKCEKCKKHVNAQKKFTLHEAPLILTVHLKRFSPMGRKIGHFVHYDDELSLQPYMSEGQHGPTYSLYGVTCHAGGGPNSGHYYSFVKSRDGRWWEMNDESVTLSPGPPLKKNAYMLFYQRKKGQGLEAAVNPTTPNPRPTLVGAMKKRKEREDEEEDTGTKVITPFIGPLLPSPALDARSDSEPKRPKVNGTDPQAELVKKKIKAADADAKAKRALTSLTAYTSESEDDDDEPEVEKIARASSPPASPPPAPSSQPSQPSSSSPVPAQSFYSSSNLKKRKTSDDGDNDSGLRKKNDARPRPPIQIRSSGYRASNLNPYASMGTGRRSRPRGI</sequence>
<keyword evidence="4 7" id="KW-0833">Ubl conjugation pathway</keyword>
<reference evidence="10" key="1">
    <citation type="submission" date="2022-07" db="EMBL/GenBank/DDBJ databases">
        <title>The genome of Lyophyllum shimeji provides insight into the initial evolution of ectomycorrhizal fungal genome.</title>
        <authorList>
            <person name="Kobayashi Y."/>
            <person name="Shibata T."/>
            <person name="Hirakawa H."/>
            <person name="Shigenobu S."/>
            <person name="Nishiyama T."/>
            <person name="Yamada A."/>
            <person name="Hasebe M."/>
            <person name="Kawaguchi M."/>
        </authorList>
    </citation>
    <scope>NUCLEOTIDE SEQUENCE</scope>
    <source>
        <strain evidence="10">AT787</strain>
    </source>
</reference>
<evidence type="ECO:0000256" key="2">
    <source>
        <dbReference type="ARBA" id="ARBA00009085"/>
    </source>
</evidence>
<dbReference type="PROSITE" id="PS50235">
    <property type="entry name" value="USP_3"/>
    <property type="match status" value="1"/>
</dbReference>